<protein>
    <submittedName>
        <fullName evidence="4">Sirohydrochlorin cobaltochelatase</fullName>
        <ecNumber evidence="4">4.99.1.3</ecNumber>
    </submittedName>
</protein>
<evidence type="ECO:0000256" key="2">
    <source>
        <dbReference type="ARBA" id="ARBA00023239"/>
    </source>
</evidence>
<dbReference type="EMBL" id="JADBGF010000001">
    <property type="protein sequence ID" value="MBE1596121.1"/>
    <property type="molecule type" value="Genomic_DNA"/>
</dbReference>
<dbReference type="InterPro" id="IPR002762">
    <property type="entry name" value="CbiX-like"/>
</dbReference>
<dbReference type="SUPFAM" id="SSF53800">
    <property type="entry name" value="Chelatase"/>
    <property type="match status" value="1"/>
</dbReference>
<keyword evidence="5" id="KW-1185">Reference proteome</keyword>
<keyword evidence="2 4" id="KW-0456">Lyase</keyword>
<accession>A0A8I0TQQ3</accession>
<dbReference type="CDD" id="cd03416">
    <property type="entry name" value="CbiX_SirB_N"/>
    <property type="match status" value="1"/>
</dbReference>
<dbReference type="AlphaFoldDB" id="A0A8I0TQQ3"/>
<feature type="region of interest" description="Disordered" evidence="3">
    <location>
        <begin position="1"/>
        <end position="34"/>
    </location>
</feature>
<dbReference type="PANTHER" id="PTHR33542">
    <property type="entry name" value="SIROHYDROCHLORIN FERROCHELATASE, CHLOROPLASTIC"/>
    <property type="match status" value="1"/>
</dbReference>
<evidence type="ECO:0000256" key="3">
    <source>
        <dbReference type="SAM" id="MobiDB-lite"/>
    </source>
</evidence>
<organism evidence="4 5">
    <name type="scientific">Streptomyces stelliscabiei</name>
    <dbReference type="NCBI Taxonomy" id="146820"/>
    <lineage>
        <taxon>Bacteria</taxon>
        <taxon>Bacillati</taxon>
        <taxon>Actinomycetota</taxon>
        <taxon>Actinomycetes</taxon>
        <taxon>Kitasatosporales</taxon>
        <taxon>Streptomycetaceae</taxon>
        <taxon>Streptomyces</taxon>
    </lineage>
</organism>
<dbReference type="PANTHER" id="PTHR33542:SF3">
    <property type="entry name" value="SIROHYDROCHLORIN FERROCHELATASE, CHLOROPLASTIC"/>
    <property type="match status" value="1"/>
</dbReference>
<comment type="caution">
    <text evidence="4">The sequence shown here is derived from an EMBL/GenBank/DDBJ whole genome shotgun (WGS) entry which is preliminary data.</text>
</comment>
<evidence type="ECO:0000313" key="5">
    <source>
        <dbReference type="Proteomes" id="UP000629287"/>
    </source>
</evidence>
<feature type="region of interest" description="Disordered" evidence="3">
    <location>
        <begin position="310"/>
        <end position="364"/>
    </location>
</feature>
<dbReference type="Proteomes" id="UP000629287">
    <property type="component" value="Unassembled WGS sequence"/>
</dbReference>
<name>A0A8I0TQQ3_9ACTN</name>
<gene>
    <name evidence="4" type="ORF">H4687_002250</name>
</gene>
<evidence type="ECO:0000313" key="4">
    <source>
        <dbReference type="EMBL" id="MBE1596121.1"/>
    </source>
</evidence>
<feature type="compositionally biased region" description="Pro residues" evidence="3">
    <location>
        <begin position="21"/>
        <end position="33"/>
    </location>
</feature>
<dbReference type="EC" id="4.99.1.3" evidence="4"/>
<sequence>MTAAVTGARRGTTTVTAAAPAPTPDPPLDPHPAPVRRFRFRIRIRIRIRGDIVTTPPPALLIAGHGTRDDAGAEASRGLLRELMRRHPGLPVGDGLVEPSGSSLGGAVAELVERGVRRFVVVPLTSEPTGRAGRDLTVAQALAQERHPGIGFTCGRPPGPHPTLLNLLERRTEEALGSPTPRMPGDRAEVTVLLVGHGSTDAGANAEVHRAARLLWEGRGYAGVETAFASLAAPDVPSGLDRCVRLGARRVVVLPYFPLAGGPADRVRQQTEGWAAARPEIEVRSADVIGPEPELLDLVVKRYREALEGDPHMNRASREPSVGVAPSGAGSITGLPRQPRVQPDENGHHGHDHHHRGHANSHAH</sequence>
<dbReference type="GO" id="GO:0046872">
    <property type="term" value="F:metal ion binding"/>
    <property type="evidence" value="ECO:0007669"/>
    <property type="project" value="UniProtKB-KW"/>
</dbReference>
<dbReference type="Gene3D" id="3.40.50.1400">
    <property type="match status" value="2"/>
</dbReference>
<feature type="compositionally biased region" description="Basic residues" evidence="3">
    <location>
        <begin position="350"/>
        <end position="364"/>
    </location>
</feature>
<dbReference type="GO" id="GO:0016852">
    <property type="term" value="F:sirohydrochlorin cobaltochelatase activity"/>
    <property type="evidence" value="ECO:0007669"/>
    <property type="project" value="UniProtKB-EC"/>
</dbReference>
<feature type="compositionally biased region" description="Low complexity" evidence="3">
    <location>
        <begin position="1"/>
        <end position="20"/>
    </location>
</feature>
<dbReference type="InterPro" id="IPR050963">
    <property type="entry name" value="Sirohydro_Cobaltochel/CbiX"/>
</dbReference>
<keyword evidence="1" id="KW-0479">Metal-binding</keyword>
<evidence type="ECO:0000256" key="1">
    <source>
        <dbReference type="ARBA" id="ARBA00022723"/>
    </source>
</evidence>
<proteinExistence type="predicted"/>
<reference evidence="4 5" key="1">
    <citation type="submission" date="2020-10" db="EMBL/GenBank/DDBJ databases">
        <title>Sequencing the genomes of 1000 actinobacteria strains.</title>
        <authorList>
            <person name="Klenk H.-P."/>
        </authorList>
    </citation>
    <scope>NUCLEOTIDE SEQUENCE [LARGE SCALE GENOMIC DNA]</scope>
    <source>
        <strain evidence="4 5">DSM 41803</strain>
    </source>
</reference>
<dbReference type="CDD" id="cd03414">
    <property type="entry name" value="CbiX_SirB_C"/>
    <property type="match status" value="1"/>
</dbReference>
<dbReference type="Pfam" id="PF01903">
    <property type="entry name" value="CbiX"/>
    <property type="match status" value="2"/>
</dbReference>